<accession>A0A369Q5Q3</accession>
<organism evidence="1 2">
    <name type="scientific">Alteripontixanthobacter maritimus</name>
    <dbReference type="NCBI Taxonomy" id="2161824"/>
    <lineage>
        <taxon>Bacteria</taxon>
        <taxon>Pseudomonadati</taxon>
        <taxon>Pseudomonadota</taxon>
        <taxon>Alphaproteobacteria</taxon>
        <taxon>Sphingomonadales</taxon>
        <taxon>Erythrobacteraceae</taxon>
        <taxon>Alteripontixanthobacter</taxon>
    </lineage>
</organism>
<dbReference type="EC" id="6.1.1.12" evidence="1"/>
<comment type="caution">
    <text evidence="1">The sequence shown here is derived from an EMBL/GenBank/DDBJ whole genome shotgun (WGS) entry which is preliminary data.</text>
</comment>
<evidence type="ECO:0000313" key="2">
    <source>
        <dbReference type="Proteomes" id="UP000253727"/>
    </source>
</evidence>
<keyword evidence="1" id="KW-0436">Ligase</keyword>
<proteinExistence type="predicted"/>
<keyword evidence="2" id="KW-1185">Reference proteome</keyword>
<gene>
    <name evidence="1" type="primary">darS</name>
    <name evidence="1" type="ORF">HME9302_01253</name>
</gene>
<sequence>MGCVLSILPASVTAQGKPVPYWASIRTEKAFMRVGPGPDFPIEWVYKRENLPITVVRRHEGFRLVRDPDGAQGWISASLLSETRTAIVIGDGVAEMREKPSADAKLLWRVEPGRTGRLGACKAGWCRFNTEGHQGWIPDKKIYGDGEPAK</sequence>
<evidence type="ECO:0000313" key="1">
    <source>
        <dbReference type="EMBL" id="RDC60054.1"/>
    </source>
</evidence>
<dbReference type="GO" id="GO:0004815">
    <property type="term" value="F:aspartate-tRNA ligase activity"/>
    <property type="evidence" value="ECO:0007669"/>
    <property type="project" value="UniProtKB-EC"/>
</dbReference>
<dbReference type="EMBL" id="QBKA01000002">
    <property type="protein sequence ID" value="RDC60054.1"/>
    <property type="molecule type" value="Genomic_DNA"/>
</dbReference>
<dbReference type="Proteomes" id="UP000253727">
    <property type="component" value="Unassembled WGS sequence"/>
</dbReference>
<name>A0A369Q5Q3_9SPHN</name>
<protein>
    <submittedName>
        <fullName evidence="1">Aspartate--tRNA ligase</fullName>
        <ecNumber evidence="1">6.1.1.12</ecNumber>
    </submittedName>
</protein>
<dbReference type="OrthoDB" id="9810773at2"/>
<reference evidence="1 2" key="1">
    <citation type="submission" date="2018-04" db="EMBL/GenBank/DDBJ databases">
        <title>Altererythrobacter sp. HME9302 genome sequencing and assembly.</title>
        <authorList>
            <person name="Kang H."/>
            <person name="Kim H."/>
            <person name="Joh K."/>
        </authorList>
    </citation>
    <scope>NUCLEOTIDE SEQUENCE [LARGE SCALE GENOMIC DNA]</scope>
    <source>
        <strain evidence="1 2">HME9302</strain>
    </source>
</reference>
<dbReference type="AlphaFoldDB" id="A0A369Q5Q3"/>
<dbReference type="InterPro" id="IPR010466">
    <property type="entry name" value="DUF1058"/>
</dbReference>
<dbReference type="Pfam" id="PF06347">
    <property type="entry name" value="SH3_4"/>
    <property type="match status" value="2"/>
</dbReference>